<dbReference type="InterPro" id="IPR038733">
    <property type="entry name" value="Predicted_DNA_bind_prot_RHH"/>
</dbReference>
<dbReference type="AlphaFoldDB" id="A0A366HXV9"/>
<proteinExistence type="predicted"/>
<reference evidence="2 3" key="1">
    <citation type="submission" date="2018-06" db="EMBL/GenBank/DDBJ databases">
        <title>Genomic Encyclopedia of Type Strains, Phase IV (KMG-IV): sequencing the most valuable type-strain genomes for metagenomic binning, comparative biology and taxonomic classification.</title>
        <authorList>
            <person name="Goeker M."/>
        </authorList>
    </citation>
    <scope>NUCLEOTIDE SEQUENCE [LARGE SCALE GENOMIC DNA]</scope>
    <source>
        <strain evidence="2 3">DSM 22112</strain>
    </source>
</reference>
<dbReference type="RefSeq" id="WP_113921893.1">
    <property type="nucleotide sequence ID" value="NZ_QNRX01000032.1"/>
</dbReference>
<dbReference type="EMBL" id="QNRX01000032">
    <property type="protein sequence ID" value="RBP57160.1"/>
    <property type="molecule type" value="Genomic_DNA"/>
</dbReference>
<comment type="caution">
    <text evidence="2">The sequence shown here is derived from an EMBL/GenBank/DDBJ whole genome shotgun (WGS) entry which is preliminary data.</text>
</comment>
<keyword evidence="3" id="KW-1185">Reference proteome</keyword>
<dbReference type="OrthoDB" id="1931783at2"/>
<protein>
    <submittedName>
        <fullName evidence="2">Ribbon-helix-helix protein</fullName>
    </submittedName>
</protein>
<sequence length="57" mass="6738">MKNKSLKNRGLKNRVSFSNAIDKILYEKFDLLAQETRIPKSRLLDEAIELLLKKYDK</sequence>
<evidence type="ECO:0000259" key="1">
    <source>
        <dbReference type="Pfam" id="PF12651"/>
    </source>
</evidence>
<gene>
    <name evidence="2" type="ORF">DES36_1323</name>
</gene>
<feature type="domain" description="Predicted DNA-binding protein ribbon-helix-helix" evidence="1">
    <location>
        <begin position="13"/>
        <end position="55"/>
    </location>
</feature>
<evidence type="ECO:0000313" key="2">
    <source>
        <dbReference type="EMBL" id="RBP57160.1"/>
    </source>
</evidence>
<dbReference type="Proteomes" id="UP000253490">
    <property type="component" value="Unassembled WGS sequence"/>
</dbReference>
<evidence type="ECO:0000313" key="3">
    <source>
        <dbReference type="Proteomes" id="UP000253490"/>
    </source>
</evidence>
<accession>A0A366HXV9</accession>
<dbReference type="Pfam" id="PF12651">
    <property type="entry name" value="RHH_3"/>
    <property type="match status" value="1"/>
</dbReference>
<name>A0A366HXV9_9FIRM</name>
<organism evidence="2 3">
    <name type="scientific">Alkalibaculum bacchi</name>
    <dbReference type="NCBI Taxonomy" id="645887"/>
    <lineage>
        <taxon>Bacteria</taxon>
        <taxon>Bacillati</taxon>
        <taxon>Bacillota</taxon>
        <taxon>Clostridia</taxon>
        <taxon>Eubacteriales</taxon>
        <taxon>Eubacteriaceae</taxon>
        <taxon>Alkalibaculum</taxon>
    </lineage>
</organism>